<evidence type="ECO:0000313" key="2">
    <source>
        <dbReference type="EMBL" id="KIO10350.1"/>
    </source>
</evidence>
<protein>
    <submittedName>
        <fullName evidence="2">Uncharacterized protein</fullName>
    </submittedName>
</protein>
<reference evidence="2 3" key="1">
    <citation type="submission" date="2014-04" db="EMBL/GenBank/DDBJ databases">
        <authorList>
            <consortium name="DOE Joint Genome Institute"/>
            <person name="Kuo A."/>
            <person name="Kohler A."/>
            <person name="Costa M.D."/>
            <person name="Nagy L.G."/>
            <person name="Floudas D."/>
            <person name="Copeland A."/>
            <person name="Barry K.W."/>
            <person name="Cichocki N."/>
            <person name="Veneault-Fourrey C."/>
            <person name="LaButti K."/>
            <person name="Lindquist E.A."/>
            <person name="Lipzen A."/>
            <person name="Lundell T."/>
            <person name="Morin E."/>
            <person name="Murat C."/>
            <person name="Sun H."/>
            <person name="Tunlid A."/>
            <person name="Henrissat B."/>
            <person name="Grigoriev I.V."/>
            <person name="Hibbett D.S."/>
            <person name="Martin F."/>
            <person name="Nordberg H.P."/>
            <person name="Cantor M.N."/>
            <person name="Hua S.X."/>
        </authorList>
    </citation>
    <scope>NUCLEOTIDE SEQUENCE [LARGE SCALE GENOMIC DNA]</scope>
    <source>
        <strain evidence="2 3">Marx 270</strain>
    </source>
</reference>
<dbReference type="AlphaFoldDB" id="A0A0C3P9W6"/>
<reference evidence="3" key="2">
    <citation type="submission" date="2015-01" db="EMBL/GenBank/DDBJ databases">
        <title>Evolutionary Origins and Diversification of the Mycorrhizal Mutualists.</title>
        <authorList>
            <consortium name="DOE Joint Genome Institute"/>
            <consortium name="Mycorrhizal Genomics Consortium"/>
            <person name="Kohler A."/>
            <person name="Kuo A."/>
            <person name="Nagy L.G."/>
            <person name="Floudas D."/>
            <person name="Copeland A."/>
            <person name="Barry K.W."/>
            <person name="Cichocki N."/>
            <person name="Veneault-Fourrey C."/>
            <person name="LaButti K."/>
            <person name="Lindquist E.A."/>
            <person name="Lipzen A."/>
            <person name="Lundell T."/>
            <person name="Morin E."/>
            <person name="Murat C."/>
            <person name="Riley R."/>
            <person name="Ohm R."/>
            <person name="Sun H."/>
            <person name="Tunlid A."/>
            <person name="Henrissat B."/>
            <person name="Grigoriev I.V."/>
            <person name="Hibbett D.S."/>
            <person name="Martin F."/>
        </authorList>
    </citation>
    <scope>NUCLEOTIDE SEQUENCE [LARGE SCALE GENOMIC DNA]</scope>
    <source>
        <strain evidence="3">Marx 270</strain>
    </source>
</reference>
<dbReference type="OrthoDB" id="2677274at2759"/>
<evidence type="ECO:0000256" key="1">
    <source>
        <dbReference type="SAM" id="MobiDB-lite"/>
    </source>
</evidence>
<feature type="compositionally biased region" description="Polar residues" evidence="1">
    <location>
        <begin position="174"/>
        <end position="192"/>
    </location>
</feature>
<sequence>MANNRPVTSAGRPRTAGPPAFDHDTPYDHNTYIAEEDDEDDESDAGDLFAFLPPSTADQQRDESLQQHFSPSPDYPIFDPYARFPANAAGPSSRFTPPISSQPVESPPSTASQQGGAHDPYRMRRLSNPRTGTAETRPSGTSSRDIHVNLPSSPREKSLEVEYSEIPSRKRHPSSTIGPDTTTLSLTPSMLEQDSRDGSIKCVLLLVPHLSLMPPY</sequence>
<name>A0A0C3P9W6_PISTI</name>
<dbReference type="InParanoid" id="A0A0C3P9W6"/>
<proteinExistence type="predicted"/>
<feature type="region of interest" description="Disordered" evidence="1">
    <location>
        <begin position="1"/>
        <end position="197"/>
    </location>
</feature>
<feature type="compositionally biased region" description="Polar residues" evidence="1">
    <location>
        <begin position="128"/>
        <end position="143"/>
    </location>
</feature>
<dbReference type="EMBL" id="KN831952">
    <property type="protein sequence ID" value="KIO10350.1"/>
    <property type="molecule type" value="Genomic_DNA"/>
</dbReference>
<feature type="compositionally biased region" description="Acidic residues" evidence="1">
    <location>
        <begin position="34"/>
        <end position="45"/>
    </location>
</feature>
<gene>
    <name evidence="2" type="ORF">M404DRAFT_904268</name>
</gene>
<dbReference type="Proteomes" id="UP000054217">
    <property type="component" value="Unassembled WGS sequence"/>
</dbReference>
<feature type="compositionally biased region" description="Polar residues" evidence="1">
    <location>
        <begin position="93"/>
        <end position="115"/>
    </location>
</feature>
<keyword evidence="3" id="KW-1185">Reference proteome</keyword>
<evidence type="ECO:0000313" key="3">
    <source>
        <dbReference type="Proteomes" id="UP000054217"/>
    </source>
</evidence>
<organism evidence="2 3">
    <name type="scientific">Pisolithus tinctorius Marx 270</name>
    <dbReference type="NCBI Taxonomy" id="870435"/>
    <lineage>
        <taxon>Eukaryota</taxon>
        <taxon>Fungi</taxon>
        <taxon>Dikarya</taxon>
        <taxon>Basidiomycota</taxon>
        <taxon>Agaricomycotina</taxon>
        <taxon>Agaricomycetes</taxon>
        <taxon>Agaricomycetidae</taxon>
        <taxon>Boletales</taxon>
        <taxon>Sclerodermatineae</taxon>
        <taxon>Pisolithaceae</taxon>
        <taxon>Pisolithus</taxon>
    </lineage>
</organism>
<dbReference type="HOGENOM" id="CLU_1099115_0_0_1"/>
<accession>A0A0C3P9W6</accession>